<dbReference type="EMBL" id="JARKIF010000045">
    <property type="protein sequence ID" value="KAJ7608346.1"/>
    <property type="molecule type" value="Genomic_DNA"/>
</dbReference>
<name>A0AAD7B316_9AGAR</name>
<reference evidence="1" key="1">
    <citation type="submission" date="2023-03" db="EMBL/GenBank/DDBJ databases">
        <title>Massive genome expansion in bonnet fungi (Mycena s.s.) driven by repeated elements and novel gene families across ecological guilds.</title>
        <authorList>
            <consortium name="Lawrence Berkeley National Laboratory"/>
            <person name="Harder C.B."/>
            <person name="Miyauchi S."/>
            <person name="Viragh M."/>
            <person name="Kuo A."/>
            <person name="Thoen E."/>
            <person name="Andreopoulos B."/>
            <person name="Lu D."/>
            <person name="Skrede I."/>
            <person name="Drula E."/>
            <person name="Henrissat B."/>
            <person name="Morin E."/>
            <person name="Kohler A."/>
            <person name="Barry K."/>
            <person name="LaButti K."/>
            <person name="Morin E."/>
            <person name="Salamov A."/>
            <person name="Lipzen A."/>
            <person name="Mereny Z."/>
            <person name="Hegedus B."/>
            <person name="Baldrian P."/>
            <person name="Stursova M."/>
            <person name="Weitz H."/>
            <person name="Taylor A."/>
            <person name="Grigoriev I.V."/>
            <person name="Nagy L.G."/>
            <person name="Martin F."/>
            <person name="Kauserud H."/>
        </authorList>
    </citation>
    <scope>NUCLEOTIDE SEQUENCE</scope>
    <source>
        <strain evidence="1">9284</strain>
    </source>
</reference>
<keyword evidence="2" id="KW-1185">Reference proteome</keyword>
<protein>
    <submittedName>
        <fullName evidence="1">Uncharacterized protein</fullName>
    </submittedName>
</protein>
<evidence type="ECO:0000313" key="1">
    <source>
        <dbReference type="EMBL" id="KAJ7608346.1"/>
    </source>
</evidence>
<dbReference type="AlphaFoldDB" id="A0AAD7B316"/>
<organism evidence="1 2">
    <name type="scientific">Roridomyces roridus</name>
    <dbReference type="NCBI Taxonomy" id="1738132"/>
    <lineage>
        <taxon>Eukaryota</taxon>
        <taxon>Fungi</taxon>
        <taxon>Dikarya</taxon>
        <taxon>Basidiomycota</taxon>
        <taxon>Agaricomycotina</taxon>
        <taxon>Agaricomycetes</taxon>
        <taxon>Agaricomycetidae</taxon>
        <taxon>Agaricales</taxon>
        <taxon>Marasmiineae</taxon>
        <taxon>Mycenaceae</taxon>
        <taxon>Roridomyces</taxon>
    </lineage>
</organism>
<sequence>MPLMHLETLFLRCQAASGGGSPFVQVFSMLWTHGMPVVCGEGTLQDYTVAAMLLLAVSDSAVESVRRYSAGAHGQSRALVIDIGRHSANDPRFSTFLATACFVSASLSVISLAYTSP</sequence>
<evidence type="ECO:0000313" key="2">
    <source>
        <dbReference type="Proteomes" id="UP001221142"/>
    </source>
</evidence>
<comment type="caution">
    <text evidence="1">The sequence shown here is derived from an EMBL/GenBank/DDBJ whole genome shotgun (WGS) entry which is preliminary data.</text>
</comment>
<dbReference type="Proteomes" id="UP001221142">
    <property type="component" value="Unassembled WGS sequence"/>
</dbReference>
<gene>
    <name evidence="1" type="ORF">FB45DRAFT_1067459</name>
</gene>
<proteinExistence type="predicted"/>
<accession>A0AAD7B316</accession>